<dbReference type="AlphaFoldDB" id="W6XVB2"/>
<evidence type="ECO:0000313" key="2">
    <source>
        <dbReference type="Proteomes" id="UP000053841"/>
    </source>
</evidence>
<organism evidence="1 2">
    <name type="scientific">Cochliobolus carbonum (strain 26-R-13)</name>
    <name type="common">Maize leaf spot fungus</name>
    <name type="synonym">Bipolaris zeicola</name>
    <dbReference type="NCBI Taxonomy" id="930089"/>
    <lineage>
        <taxon>Eukaryota</taxon>
        <taxon>Fungi</taxon>
        <taxon>Dikarya</taxon>
        <taxon>Ascomycota</taxon>
        <taxon>Pezizomycotina</taxon>
        <taxon>Dothideomycetes</taxon>
        <taxon>Pleosporomycetidae</taxon>
        <taxon>Pleosporales</taxon>
        <taxon>Pleosporineae</taxon>
        <taxon>Pleosporaceae</taxon>
        <taxon>Bipolaris</taxon>
    </lineage>
</organism>
<dbReference type="KEGG" id="bze:COCCADRAFT_10497"/>
<dbReference type="GeneID" id="19143126"/>
<evidence type="ECO:0000313" key="1">
    <source>
        <dbReference type="EMBL" id="EUC26704.1"/>
    </source>
</evidence>
<accession>W6XVB2</accession>
<name>W6XVB2_COCC2</name>
<sequence length="82" mass="9617">MSRCLSNLLIRQTYIWEYVFEFMQLMQKYQVHQNPYLSRPSITPPLHYAFSTGLPNVESMRLCDFAAFVEGRVCEHVELANG</sequence>
<keyword evidence="2" id="KW-1185">Reference proteome</keyword>
<dbReference type="EMBL" id="KI965197">
    <property type="protein sequence ID" value="EUC26704.1"/>
    <property type="molecule type" value="Genomic_DNA"/>
</dbReference>
<dbReference type="HOGENOM" id="CLU_2557966_0_0_1"/>
<gene>
    <name evidence="1" type="ORF">COCCADRAFT_10497</name>
</gene>
<dbReference type="RefSeq" id="XP_007718992.1">
    <property type="nucleotide sequence ID" value="XM_007720802.1"/>
</dbReference>
<reference evidence="1 2" key="1">
    <citation type="journal article" date="2013" name="PLoS Genet.">
        <title>Comparative genome structure, secondary metabolite, and effector coding capacity across Cochliobolus pathogens.</title>
        <authorList>
            <person name="Condon B.J."/>
            <person name="Leng Y."/>
            <person name="Wu D."/>
            <person name="Bushley K.E."/>
            <person name="Ohm R.A."/>
            <person name="Otillar R."/>
            <person name="Martin J."/>
            <person name="Schackwitz W."/>
            <person name="Grimwood J."/>
            <person name="MohdZainudin N."/>
            <person name="Xue C."/>
            <person name="Wang R."/>
            <person name="Manning V.A."/>
            <person name="Dhillon B."/>
            <person name="Tu Z.J."/>
            <person name="Steffenson B.J."/>
            <person name="Salamov A."/>
            <person name="Sun H."/>
            <person name="Lowry S."/>
            <person name="LaButti K."/>
            <person name="Han J."/>
            <person name="Copeland A."/>
            <person name="Lindquist E."/>
            <person name="Barry K."/>
            <person name="Schmutz J."/>
            <person name="Baker S.E."/>
            <person name="Ciuffetti L.M."/>
            <person name="Grigoriev I.V."/>
            <person name="Zhong S."/>
            <person name="Turgeon B.G."/>
        </authorList>
    </citation>
    <scope>NUCLEOTIDE SEQUENCE [LARGE SCALE GENOMIC DNA]</scope>
    <source>
        <strain evidence="1 2">26-R-13</strain>
    </source>
</reference>
<protein>
    <submittedName>
        <fullName evidence="1">Uncharacterized protein</fullName>
    </submittedName>
</protein>
<proteinExistence type="predicted"/>
<dbReference type="Proteomes" id="UP000053841">
    <property type="component" value="Unassembled WGS sequence"/>
</dbReference>